<dbReference type="RefSeq" id="WP_315605321.1">
    <property type="nucleotide sequence ID" value="NZ_CP130318.1"/>
</dbReference>
<evidence type="ECO:0000313" key="2">
    <source>
        <dbReference type="EMBL" id="WNQ11544.1"/>
    </source>
</evidence>
<dbReference type="Proteomes" id="UP001305702">
    <property type="component" value="Chromosome"/>
</dbReference>
<dbReference type="AlphaFoldDB" id="A0AA96LCQ8"/>
<evidence type="ECO:0000313" key="3">
    <source>
        <dbReference type="Proteomes" id="UP001305702"/>
    </source>
</evidence>
<accession>A0AA96LCQ8</accession>
<sequence length="48" mass="5181">MSKKEREYPDGPNGARPLPKAADTVHAKRKGSLAREPDAARTGACFLD</sequence>
<feature type="region of interest" description="Disordered" evidence="1">
    <location>
        <begin position="1"/>
        <end position="48"/>
    </location>
</feature>
<gene>
    <name evidence="2" type="ORF">MJA45_00240</name>
</gene>
<protein>
    <submittedName>
        <fullName evidence="2">Uncharacterized protein</fullName>
    </submittedName>
</protein>
<dbReference type="EMBL" id="CP130318">
    <property type="protein sequence ID" value="WNQ11544.1"/>
    <property type="molecule type" value="Genomic_DNA"/>
</dbReference>
<proteinExistence type="predicted"/>
<evidence type="ECO:0000256" key="1">
    <source>
        <dbReference type="SAM" id="MobiDB-lite"/>
    </source>
</evidence>
<keyword evidence="3" id="KW-1185">Reference proteome</keyword>
<dbReference type="KEGG" id="paun:MJA45_00240"/>
<reference evidence="2 3" key="1">
    <citation type="submission" date="2022-02" db="EMBL/GenBank/DDBJ databases">
        <title>Paenibacillus sp. MBLB1776 Whole Genome Shotgun Sequencing.</title>
        <authorList>
            <person name="Hwang C.Y."/>
            <person name="Cho E.-S."/>
            <person name="Seo M.-J."/>
        </authorList>
    </citation>
    <scope>NUCLEOTIDE SEQUENCE [LARGE SCALE GENOMIC DNA]</scope>
    <source>
        <strain evidence="2 3">MBLB1776</strain>
    </source>
</reference>
<organism evidence="2 3">
    <name type="scientific">Paenibacillus aurantius</name>
    <dbReference type="NCBI Taxonomy" id="2918900"/>
    <lineage>
        <taxon>Bacteria</taxon>
        <taxon>Bacillati</taxon>
        <taxon>Bacillota</taxon>
        <taxon>Bacilli</taxon>
        <taxon>Bacillales</taxon>
        <taxon>Paenibacillaceae</taxon>
        <taxon>Paenibacillus</taxon>
    </lineage>
</organism>
<name>A0AA96LCQ8_9BACL</name>